<feature type="compositionally biased region" description="Basic and acidic residues" evidence="1">
    <location>
        <begin position="388"/>
        <end position="409"/>
    </location>
</feature>
<comment type="caution">
    <text evidence="2">The sequence shown here is derived from an EMBL/GenBank/DDBJ whole genome shotgun (WGS) entry which is preliminary data.</text>
</comment>
<accession>A0ABV0R491</accession>
<dbReference type="SUPFAM" id="SSF51445">
    <property type="entry name" value="(Trans)glycosidases"/>
    <property type="match status" value="1"/>
</dbReference>
<feature type="compositionally biased region" description="Low complexity" evidence="1">
    <location>
        <begin position="192"/>
        <end position="212"/>
    </location>
</feature>
<evidence type="ECO:0000256" key="1">
    <source>
        <dbReference type="SAM" id="MobiDB-lite"/>
    </source>
</evidence>
<feature type="compositionally biased region" description="Polar residues" evidence="1">
    <location>
        <begin position="106"/>
        <end position="117"/>
    </location>
</feature>
<feature type="region of interest" description="Disordered" evidence="1">
    <location>
        <begin position="388"/>
        <end position="446"/>
    </location>
</feature>
<dbReference type="InterPro" id="IPR051822">
    <property type="entry name" value="Glycosyl_Hydrolase_84"/>
</dbReference>
<proteinExistence type="predicted"/>
<dbReference type="EMBL" id="JAHRIN010033782">
    <property type="protein sequence ID" value="MEQ2202557.1"/>
    <property type="molecule type" value="Genomic_DNA"/>
</dbReference>
<evidence type="ECO:0000313" key="3">
    <source>
        <dbReference type="Proteomes" id="UP001434883"/>
    </source>
</evidence>
<dbReference type="PANTHER" id="PTHR13170:SF24">
    <property type="entry name" value="O-GLCNACASE"/>
    <property type="match status" value="1"/>
</dbReference>
<sequence length="550" mass="62238">MWKPLVPLILLGKANTSEASKPSASKVIQIEPQPLPSIRFHSKATPAAASVAPDLACMDHDYCFSNKSLSPDEPGKRWNVKTQSVFTIKPLKQHPSSPAPSPQSATNSVISSKTQDCPRTVQAEKKREDESEEWSVKEMPDASPSQQERVTSPRRGPLGRSYRRYAASRTPSPRCSPEERTRGRSRKRFYCSPSPTSSCSDSFSSRSRSRSNSPAKKRLVNIICFRNDVIIRLYRTMRHEWKTKEISGKWELCGKKCPVSVREEWADLFKVIKAIVALMSTCSIKGPYKGRSTELIPRLKGVLTNPNCEFESNFVAIHTLATWYKSNMNGVRKDVVMSKYAPKQQSLQEKHFTAGSYVSFLVTLSKNTKLKLSKIVLDDHEKDVAPILAEDLKPMDTDKESLAESKSPEESIQEDSGSDIAPMQTDDQLKQDTYVPGPDEKPLFTPEPPTLEDLCLLAELFYLPYEHGPKATQMLKEFNWLRANSSVVSVAEWQMRAEKFQDMCCSVIHMFTRLSNTANRTILFDLYPYIWDIKSILAMVKSFVLWLGTY</sequence>
<evidence type="ECO:0000313" key="2">
    <source>
        <dbReference type="EMBL" id="MEQ2202557.1"/>
    </source>
</evidence>
<reference evidence="2 3" key="1">
    <citation type="submission" date="2021-06" db="EMBL/GenBank/DDBJ databases">
        <authorList>
            <person name="Palmer J.M."/>
        </authorList>
    </citation>
    <scope>NUCLEOTIDE SEQUENCE [LARGE SCALE GENOMIC DNA]</scope>
    <source>
        <strain evidence="2 3">XC_2019</strain>
        <tissue evidence="2">Muscle</tissue>
    </source>
</reference>
<feature type="compositionally biased region" description="Basic and acidic residues" evidence="1">
    <location>
        <begin position="122"/>
        <end position="140"/>
    </location>
</feature>
<protein>
    <submittedName>
        <fullName evidence="2">Uncharacterized protein</fullName>
    </submittedName>
</protein>
<dbReference type="Gene3D" id="1.20.58.240">
    <property type="entry name" value="STAT, domain 1"/>
    <property type="match status" value="1"/>
</dbReference>
<organism evidence="2 3">
    <name type="scientific">Xenoophorus captivus</name>
    <dbReference type="NCBI Taxonomy" id="1517983"/>
    <lineage>
        <taxon>Eukaryota</taxon>
        <taxon>Metazoa</taxon>
        <taxon>Chordata</taxon>
        <taxon>Craniata</taxon>
        <taxon>Vertebrata</taxon>
        <taxon>Euteleostomi</taxon>
        <taxon>Actinopterygii</taxon>
        <taxon>Neopterygii</taxon>
        <taxon>Teleostei</taxon>
        <taxon>Neoteleostei</taxon>
        <taxon>Acanthomorphata</taxon>
        <taxon>Ovalentaria</taxon>
        <taxon>Atherinomorphae</taxon>
        <taxon>Cyprinodontiformes</taxon>
        <taxon>Goodeidae</taxon>
        <taxon>Xenoophorus</taxon>
    </lineage>
</organism>
<dbReference type="PANTHER" id="PTHR13170">
    <property type="entry name" value="O-GLCNACASE"/>
    <property type="match status" value="1"/>
</dbReference>
<dbReference type="InterPro" id="IPR017853">
    <property type="entry name" value="GH"/>
</dbReference>
<feature type="region of interest" description="Disordered" evidence="1">
    <location>
        <begin position="91"/>
        <end position="212"/>
    </location>
</feature>
<name>A0ABV0R491_9TELE</name>
<keyword evidence="3" id="KW-1185">Reference proteome</keyword>
<dbReference type="Proteomes" id="UP001434883">
    <property type="component" value="Unassembled WGS sequence"/>
</dbReference>
<dbReference type="Gene3D" id="3.20.20.80">
    <property type="entry name" value="Glycosidases"/>
    <property type="match status" value="1"/>
</dbReference>
<gene>
    <name evidence="2" type="ORF">XENOCAPTIV_006606</name>
</gene>